<dbReference type="GO" id="GO:0005886">
    <property type="term" value="C:plasma membrane"/>
    <property type="evidence" value="ECO:0007669"/>
    <property type="project" value="UniProtKB-SubCell"/>
</dbReference>
<comment type="caution">
    <text evidence="8">The sequence shown here is derived from an EMBL/GenBank/DDBJ whole genome shotgun (WGS) entry which is preliminary data.</text>
</comment>
<gene>
    <name evidence="8" type="ORF">DV20_31785</name>
</gene>
<keyword evidence="5 7" id="KW-1133">Transmembrane helix</keyword>
<proteinExistence type="inferred from homology"/>
<dbReference type="PANTHER" id="PTHR33452:SF1">
    <property type="entry name" value="INNER MEMBRANE PROTEIN YPHA-RELATED"/>
    <property type="match status" value="1"/>
</dbReference>
<dbReference type="Proteomes" id="UP000027345">
    <property type="component" value="Unassembled WGS sequence"/>
</dbReference>
<evidence type="ECO:0000256" key="1">
    <source>
        <dbReference type="ARBA" id="ARBA00004651"/>
    </source>
</evidence>
<feature type="transmembrane region" description="Helical" evidence="7">
    <location>
        <begin position="65"/>
        <end position="92"/>
    </location>
</feature>
<feature type="transmembrane region" description="Helical" evidence="7">
    <location>
        <begin position="39"/>
        <end position="58"/>
    </location>
</feature>
<dbReference type="PANTHER" id="PTHR33452">
    <property type="entry name" value="OXIDOREDUCTASE CATD-RELATED"/>
    <property type="match status" value="1"/>
</dbReference>
<keyword evidence="9" id="KW-1185">Reference proteome</keyword>
<protein>
    <submittedName>
        <fullName evidence="8">DoxX family protein</fullName>
    </submittedName>
</protein>
<dbReference type="Pfam" id="PF07681">
    <property type="entry name" value="DoxX"/>
    <property type="match status" value="1"/>
</dbReference>
<comment type="similarity">
    <text evidence="2">Belongs to the DoxX family.</text>
</comment>
<dbReference type="EMBL" id="JMQI01000064">
    <property type="protein sequence ID" value="KDN18425.1"/>
    <property type="molecule type" value="Genomic_DNA"/>
</dbReference>
<accession>A0A066TU74</accession>
<dbReference type="RefSeq" id="WP_043786561.1">
    <property type="nucleotide sequence ID" value="NZ_JMQI01000064.1"/>
</dbReference>
<name>A0A066TU74_9PSEU</name>
<evidence type="ECO:0000313" key="9">
    <source>
        <dbReference type="Proteomes" id="UP000027345"/>
    </source>
</evidence>
<evidence type="ECO:0000256" key="4">
    <source>
        <dbReference type="ARBA" id="ARBA00022692"/>
    </source>
</evidence>
<evidence type="ECO:0000313" key="8">
    <source>
        <dbReference type="EMBL" id="KDN18425.1"/>
    </source>
</evidence>
<evidence type="ECO:0000256" key="3">
    <source>
        <dbReference type="ARBA" id="ARBA00022475"/>
    </source>
</evidence>
<keyword evidence="3" id="KW-1003">Cell membrane</keyword>
<keyword evidence="4 7" id="KW-0812">Transmembrane</keyword>
<sequence>MFGRFKDVALLLGRIGVAVVFLAHGLQKWNNGIDGTAKFFGMTGIPLPTVAAVFAIAVEILGSIAFIVGFLLPLVGLGYVVISVGALLSVHIDNGLTGQGGYELVLVLALAGLALGFNGGRLSLDHLLWGRKRARRDADVGELQNA</sequence>
<feature type="transmembrane region" description="Helical" evidence="7">
    <location>
        <begin position="7"/>
        <end position="27"/>
    </location>
</feature>
<evidence type="ECO:0000256" key="7">
    <source>
        <dbReference type="SAM" id="Phobius"/>
    </source>
</evidence>
<evidence type="ECO:0000256" key="2">
    <source>
        <dbReference type="ARBA" id="ARBA00006679"/>
    </source>
</evidence>
<dbReference type="AlphaFoldDB" id="A0A066TU74"/>
<keyword evidence="6 7" id="KW-0472">Membrane</keyword>
<dbReference type="InterPro" id="IPR051907">
    <property type="entry name" value="DoxX-like_oxidoreductase"/>
</dbReference>
<evidence type="ECO:0000256" key="6">
    <source>
        <dbReference type="ARBA" id="ARBA00023136"/>
    </source>
</evidence>
<organism evidence="8 9">
    <name type="scientific">Amycolatopsis rifamycinica</name>
    <dbReference type="NCBI Taxonomy" id="287986"/>
    <lineage>
        <taxon>Bacteria</taxon>
        <taxon>Bacillati</taxon>
        <taxon>Actinomycetota</taxon>
        <taxon>Actinomycetes</taxon>
        <taxon>Pseudonocardiales</taxon>
        <taxon>Pseudonocardiaceae</taxon>
        <taxon>Amycolatopsis</taxon>
    </lineage>
</organism>
<dbReference type="STRING" id="287986.DV20_31785"/>
<reference evidence="8 9" key="1">
    <citation type="submission" date="2014-05" db="EMBL/GenBank/DDBJ databases">
        <title>Draft genome sequence of Amycolatopsis rifamycinica DSM 46095.</title>
        <authorList>
            <person name="Lal R."/>
            <person name="Saxena A."/>
            <person name="Kumari R."/>
            <person name="Mukherjee U."/>
            <person name="Singh P."/>
            <person name="Sangwan N."/>
            <person name="Mahato N.K."/>
        </authorList>
    </citation>
    <scope>NUCLEOTIDE SEQUENCE [LARGE SCALE GENOMIC DNA]</scope>
    <source>
        <strain evidence="8 9">DSM 46095</strain>
    </source>
</reference>
<feature type="transmembrane region" description="Helical" evidence="7">
    <location>
        <begin position="104"/>
        <end position="124"/>
    </location>
</feature>
<dbReference type="InterPro" id="IPR032808">
    <property type="entry name" value="DoxX"/>
</dbReference>
<dbReference type="OrthoDB" id="1122432at2"/>
<dbReference type="eggNOG" id="COG2259">
    <property type="taxonomic scope" value="Bacteria"/>
</dbReference>
<evidence type="ECO:0000256" key="5">
    <source>
        <dbReference type="ARBA" id="ARBA00022989"/>
    </source>
</evidence>
<comment type="subcellular location">
    <subcellularLocation>
        <location evidence="1">Cell membrane</location>
        <topology evidence="1">Multi-pass membrane protein</topology>
    </subcellularLocation>
</comment>